<dbReference type="AlphaFoldDB" id="A0A330GI10"/>
<sequence>MVLPIRPGVARSGAYLLLNTLLMTGLPLAANADTPAQRQDLAAAARQLETLEHLVAHSAANVRITPGERYHFDYARLRNDLTRVRSGLQDYLTPPRAQPRDPAELTGQYRTEQEASDYPIGSEPKP</sequence>
<dbReference type="Proteomes" id="UP000251576">
    <property type="component" value="Unassembled WGS sequence"/>
</dbReference>
<reference evidence="3 4" key="1">
    <citation type="submission" date="2018-06" db="EMBL/GenBank/DDBJ databases">
        <title>ACT-28, a chromosomally-encoded AmpC with carbapenemase activity from Enterobacter kobei.</title>
        <authorList>
            <person name="Jousset A.B."/>
            <person name="Oueslati S."/>
            <person name="Bernabeu S."/>
            <person name="Takissian J."/>
            <person name="Creton E."/>
            <person name="Vogel A."/>
            <person name="Cotellon G."/>
            <person name="Bonnin R.A."/>
            <person name="Dortet L."/>
            <person name="Naas T."/>
        </authorList>
    </citation>
    <scope>NUCLEOTIDE SEQUENCE [LARGE SCALE GENOMIC DNA]</scope>
    <source>
        <strain evidence="3 4">99B3</strain>
    </source>
</reference>
<dbReference type="NCBIfam" id="TIGR01690">
    <property type="entry name" value="ICE_RAQPRD"/>
    <property type="match status" value="1"/>
</dbReference>
<evidence type="ECO:0000256" key="2">
    <source>
        <dbReference type="SAM" id="SignalP"/>
    </source>
</evidence>
<evidence type="ECO:0000313" key="3">
    <source>
        <dbReference type="EMBL" id="RAZ70405.1"/>
    </source>
</evidence>
<dbReference type="InterPro" id="IPR019110">
    <property type="entry name" value="Uncharacterised_RAQPRD"/>
</dbReference>
<evidence type="ECO:0000313" key="4">
    <source>
        <dbReference type="Proteomes" id="UP000251576"/>
    </source>
</evidence>
<comment type="caution">
    <text evidence="3">The sequence shown here is derived from an EMBL/GenBank/DDBJ whole genome shotgun (WGS) entry which is preliminary data.</text>
</comment>
<name>A0A330GI10_ENTCL</name>
<feature type="signal peptide" evidence="2">
    <location>
        <begin position="1"/>
        <end position="32"/>
    </location>
</feature>
<accession>A0A330GI10</accession>
<feature type="chain" id="PRO_5016267968" evidence="2">
    <location>
        <begin position="33"/>
        <end position="126"/>
    </location>
</feature>
<dbReference type="EMBL" id="QMDH01000009">
    <property type="protein sequence ID" value="RAZ70405.1"/>
    <property type="molecule type" value="Genomic_DNA"/>
</dbReference>
<gene>
    <name evidence="3" type="ORF">DP202_06730</name>
</gene>
<feature type="region of interest" description="Disordered" evidence="1">
    <location>
        <begin position="88"/>
        <end position="126"/>
    </location>
</feature>
<dbReference type="Pfam" id="PF09686">
    <property type="entry name" value="Plasmid_RAQPRD"/>
    <property type="match status" value="1"/>
</dbReference>
<organism evidence="3 4">
    <name type="scientific">Enterobacter cloacae</name>
    <dbReference type="NCBI Taxonomy" id="550"/>
    <lineage>
        <taxon>Bacteria</taxon>
        <taxon>Pseudomonadati</taxon>
        <taxon>Pseudomonadota</taxon>
        <taxon>Gammaproteobacteria</taxon>
        <taxon>Enterobacterales</taxon>
        <taxon>Enterobacteriaceae</taxon>
        <taxon>Enterobacter</taxon>
        <taxon>Enterobacter cloacae complex</taxon>
    </lineage>
</organism>
<keyword evidence="2" id="KW-0732">Signal</keyword>
<dbReference type="RefSeq" id="WP_023098607.1">
    <property type="nucleotide sequence ID" value="NZ_CABMNQ010000009.1"/>
</dbReference>
<proteinExistence type="predicted"/>
<protein>
    <submittedName>
        <fullName evidence="3">RAQPRD family plasmid</fullName>
    </submittedName>
</protein>
<evidence type="ECO:0000256" key="1">
    <source>
        <dbReference type="SAM" id="MobiDB-lite"/>
    </source>
</evidence>